<organism evidence="1 2">
    <name type="scientific">Vibrio parahaemolyticus</name>
    <dbReference type="NCBI Taxonomy" id="670"/>
    <lineage>
        <taxon>Bacteria</taxon>
        <taxon>Pseudomonadati</taxon>
        <taxon>Pseudomonadota</taxon>
        <taxon>Gammaproteobacteria</taxon>
        <taxon>Vibrionales</taxon>
        <taxon>Vibrionaceae</taxon>
        <taxon>Vibrio</taxon>
    </lineage>
</organism>
<geneLocation type="plasmid" evidence="1 2">
    <name>pVP-16-VB00198-1</name>
</geneLocation>
<dbReference type="EMBL" id="CP097357">
    <property type="protein sequence ID" value="UYV29808.1"/>
    <property type="molecule type" value="Genomic_DNA"/>
</dbReference>
<proteinExistence type="predicted"/>
<gene>
    <name evidence="1" type="ORF">M5598_27900</name>
</gene>
<sequence length="119" mass="13210">MLVNSALCNGLLDLSLNIQSVNDYFVCLLSDDALENGDKLLVVAQPHEMNFASMKNGNSLSDYLSNYGDGYDFPNDGISYFIGSFPDGWVYDRNNAIGKIKKIDGDLNVSDFDYISELF</sequence>
<evidence type="ECO:0000313" key="1">
    <source>
        <dbReference type="EMBL" id="UYV29808.1"/>
    </source>
</evidence>
<reference evidence="1" key="1">
    <citation type="submission" date="2022-05" db="EMBL/GenBank/DDBJ databases">
        <title>Megaplasmid of Vibrio parahaemolyticus.</title>
        <authorList>
            <person name="Strauch E."/>
            <person name="Borowiak M."/>
        </authorList>
    </citation>
    <scope>NUCLEOTIDE SEQUENCE</scope>
    <source>
        <strain evidence="1">16-VB00198</strain>
        <plasmid evidence="1">pVP-16-VB00198-1</plasmid>
    </source>
</reference>
<dbReference type="Proteomes" id="UP001163036">
    <property type="component" value="Plasmid pVP-16-VB00198-1"/>
</dbReference>
<dbReference type="RefSeq" id="WP_258667253.1">
    <property type="nucleotide sequence ID" value="NZ_CP062152.1"/>
</dbReference>
<dbReference type="AlphaFoldDB" id="A0AA46UQP2"/>
<protein>
    <submittedName>
        <fullName evidence="1">Uncharacterized protein</fullName>
    </submittedName>
</protein>
<keyword evidence="1" id="KW-0614">Plasmid</keyword>
<name>A0AA46UQP2_VIBPH</name>
<evidence type="ECO:0000313" key="2">
    <source>
        <dbReference type="Proteomes" id="UP001163036"/>
    </source>
</evidence>
<accession>A0AA46UQP2</accession>